<feature type="chain" id="PRO_5036262388" evidence="7">
    <location>
        <begin position="20"/>
        <end position="818"/>
    </location>
</feature>
<dbReference type="Pfam" id="PF07686">
    <property type="entry name" value="V-set"/>
    <property type="match status" value="1"/>
</dbReference>
<evidence type="ECO:0000256" key="4">
    <source>
        <dbReference type="ARBA" id="ARBA00023136"/>
    </source>
</evidence>
<proteinExistence type="predicted"/>
<dbReference type="EMBL" id="HBUF01108466">
    <property type="protein sequence ID" value="CAG6639695.1"/>
    <property type="molecule type" value="Transcribed_RNA"/>
</dbReference>
<keyword evidence="4 6" id="KW-0472">Membrane</keyword>
<keyword evidence="2 6" id="KW-0812">Transmembrane</keyword>
<dbReference type="CDD" id="cd00063">
    <property type="entry name" value="FN3"/>
    <property type="match status" value="1"/>
</dbReference>
<dbReference type="SMART" id="SM00409">
    <property type="entry name" value="IG"/>
    <property type="match status" value="4"/>
</dbReference>
<dbReference type="EMBL" id="HBUF01554585">
    <property type="protein sequence ID" value="CAG6759996.1"/>
    <property type="molecule type" value="Transcribed_RNA"/>
</dbReference>
<keyword evidence="3 6" id="KW-1133">Transmembrane helix</keyword>
<feature type="domain" description="Fibronectin type-III" evidence="9">
    <location>
        <begin position="545"/>
        <end position="635"/>
    </location>
</feature>
<organism evidence="10">
    <name type="scientific">Cacopsylla melanoneura</name>
    <dbReference type="NCBI Taxonomy" id="428564"/>
    <lineage>
        <taxon>Eukaryota</taxon>
        <taxon>Metazoa</taxon>
        <taxon>Ecdysozoa</taxon>
        <taxon>Arthropoda</taxon>
        <taxon>Hexapoda</taxon>
        <taxon>Insecta</taxon>
        <taxon>Pterygota</taxon>
        <taxon>Neoptera</taxon>
        <taxon>Paraneoptera</taxon>
        <taxon>Hemiptera</taxon>
        <taxon>Sternorrhyncha</taxon>
        <taxon>Psylloidea</taxon>
        <taxon>Psyllidae</taxon>
        <taxon>Psyllinae</taxon>
        <taxon>Cacopsylla</taxon>
    </lineage>
</organism>
<dbReference type="Pfam" id="PF13927">
    <property type="entry name" value="Ig_3"/>
    <property type="match status" value="3"/>
</dbReference>
<evidence type="ECO:0000256" key="3">
    <source>
        <dbReference type="ARBA" id="ARBA00022989"/>
    </source>
</evidence>
<reference evidence="10" key="1">
    <citation type="submission" date="2021-05" db="EMBL/GenBank/DDBJ databases">
        <authorList>
            <person name="Alioto T."/>
            <person name="Alioto T."/>
            <person name="Gomez Garrido J."/>
        </authorList>
    </citation>
    <scope>NUCLEOTIDE SEQUENCE</scope>
</reference>
<feature type="domain" description="Ig-like" evidence="8">
    <location>
        <begin position="338"/>
        <end position="434"/>
    </location>
</feature>
<dbReference type="PROSITE" id="PS50835">
    <property type="entry name" value="IG_LIKE"/>
    <property type="match status" value="5"/>
</dbReference>
<dbReference type="InterPro" id="IPR003598">
    <property type="entry name" value="Ig_sub2"/>
</dbReference>
<dbReference type="InterPro" id="IPR007110">
    <property type="entry name" value="Ig-like_dom"/>
</dbReference>
<protein>
    <submittedName>
        <fullName evidence="10">Down syndrome cell adhesion molecule homolog</fullName>
    </submittedName>
</protein>
<dbReference type="InterPro" id="IPR003961">
    <property type="entry name" value="FN3_dom"/>
</dbReference>
<evidence type="ECO:0000259" key="8">
    <source>
        <dbReference type="PROSITE" id="PS50835"/>
    </source>
</evidence>
<dbReference type="PROSITE" id="PS50853">
    <property type="entry name" value="FN3"/>
    <property type="match status" value="1"/>
</dbReference>
<dbReference type="InterPro" id="IPR036116">
    <property type="entry name" value="FN3_sf"/>
</dbReference>
<feature type="domain" description="Ig-like" evidence="8">
    <location>
        <begin position="443"/>
        <end position="531"/>
    </location>
</feature>
<feature type="signal peptide" evidence="7">
    <location>
        <begin position="1"/>
        <end position="19"/>
    </location>
</feature>
<dbReference type="SMART" id="SM00408">
    <property type="entry name" value="IGc2"/>
    <property type="match status" value="4"/>
</dbReference>
<feature type="domain" description="Ig-like" evidence="8">
    <location>
        <begin position="239"/>
        <end position="333"/>
    </location>
</feature>
<dbReference type="GO" id="GO:0016020">
    <property type="term" value="C:membrane"/>
    <property type="evidence" value="ECO:0007669"/>
    <property type="project" value="UniProtKB-SubCell"/>
</dbReference>
<evidence type="ECO:0000256" key="6">
    <source>
        <dbReference type="SAM" id="Phobius"/>
    </source>
</evidence>
<dbReference type="EMBL" id="HBUF01108467">
    <property type="protein sequence ID" value="CAG6639697.1"/>
    <property type="molecule type" value="Transcribed_RNA"/>
</dbReference>
<accession>A0A8D8WDS6</accession>
<dbReference type="CDD" id="cd00096">
    <property type="entry name" value="Ig"/>
    <property type="match status" value="1"/>
</dbReference>
<evidence type="ECO:0000259" key="9">
    <source>
        <dbReference type="PROSITE" id="PS50853"/>
    </source>
</evidence>
<dbReference type="PANTHER" id="PTHR23278">
    <property type="entry name" value="SIDESTEP PROTEIN"/>
    <property type="match status" value="1"/>
</dbReference>
<evidence type="ECO:0000256" key="7">
    <source>
        <dbReference type="SAM" id="SignalP"/>
    </source>
</evidence>
<dbReference type="EMBL" id="HBUF01177195">
    <property type="protein sequence ID" value="CAG6654245.1"/>
    <property type="molecule type" value="Transcribed_RNA"/>
</dbReference>
<evidence type="ECO:0000256" key="1">
    <source>
        <dbReference type="ARBA" id="ARBA00004167"/>
    </source>
</evidence>
<dbReference type="InterPro" id="IPR013783">
    <property type="entry name" value="Ig-like_fold"/>
</dbReference>
<dbReference type="PANTHER" id="PTHR23278:SF19">
    <property type="entry name" value="OBSCURIN"/>
    <property type="match status" value="1"/>
</dbReference>
<dbReference type="EMBL" id="HBUF01554586">
    <property type="protein sequence ID" value="CAG6759999.1"/>
    <property type="molecule type" value="Transcribed_RNA"/>
</dbReference>
<dbReference type="EMBL" id="HBUF01554584">
    <property type="protein sequence ID" value="CAG6759992.1"/>
    <property type="molecule type" value="Transcribed_RNA"/>
</dbReference>
<dbReference type="InterPro" id="IPR003599">
    <property type="entry name" value="Ig_sub"/>
</dbReference>
<keyword evidence="7" id="KW-0732">Signal</keyword>
<evidence type="ECO:0000313" key="10">
    <source>
        <dbReference type="EMBL" id="CAG6654244.1"/>
    </source>
</evidence>
<dbReference type="Gene3D" id="2.60.40.10">
    <property type="entry name" value="Immunoglobulins"/>
    <property type="match status" value="6"/>
</dbReference>
<dbReference type="InterPro" id="IPR013162">
    <property type="entry name" value="CD80_C2-set"/>
</dbReference>
<evidence type="ECO:0000256" key="5">
    <source>
        <dbReference type="ARBA" id="ARBA00023157"/>
    </source>
</evidence>
<feature type="domain" description="Ig-like" evidence="8">
    <location>
        <begin position="35"/>
        <end position="127"/>
    </location>
</feature>
<dbReference type="EMBL" id="HBUF01108468">
    <property type="protein sequence ID" value="CAG6639699.1"/>
    <property type="molecule type" value="Transcribed_RNA"/>
</dbReference>
<comment type="subcellular location">
    <subcellularLocation>
        <location evidence="1">Membrane</location>
        <topology evidence="1">Single-pass membrane protein</topology>
    </subcellularLocation>
</comment>
<dbReference type="Pfam" id="PF08205">
    <property type="entry name" value="C2-set_2"/>
    <property type="match status" value="1"/>
</dbReference>
<dbReference type="SUPFAM" id="SSF49265">
    <property type="entry name" value="Fibronectin type III"/>
    <property type="match status" value="1"/>
</dbReference>
<dbReference type="SMART" id="SM00060">
    <property type="entry name" value="FN3"/>
    <property type="match status" value="1"/>
</dbReference>
<dbReference type="SUPFAM" id="SSF48726">
    <property type="entry name" value="Immunoglobulin"/>
    <property type="match status" value="5"/>
</dbReference>
<keyword evidence="5" id="KW-1015">Disulfide bond</keyword>
<dbReference type="AlphaFoldDB" id="A0A8D8WDS6"/>
<sequence>MEFKMAVLFVSMCSLVAQGFSPVQGNTKVVQAVLGGSVDLECDINAGSNDSVLMVAWYKNDVSVYSYDVKHPDAHWKHRTLDGRSFFMTGSDPATLSVSEITDADGGEYRCRVDFKKSPTRNTKYLLEVIVPPEKPVIYSEEGLEVSKVAGPYEEGQRVALTCMVRGGRPKPVVKWWRGPVLEDTSDEVTTGPTAKSNQLVIDSVDRSHLMSDLTCQASNNNISQPVSTSVKLNIFLKPLKVEILGNQNPLSADRTYKLECQSIGSRPAAKITWWLNTKQLTNHTQSTSPDGNITYSSLTYTARIEDHNQTLTCRADNPRVKSGVEEDQIKLNIFYIPKISLEYGTGLNPADIEEGDDVYFQCRIESNPPAYKVIWKHNGVPIQHNAKNGMILSNQERFSNLALQSLNRTQSGNYSCFASNVEGDGESNILQLKIMYKPVCKPDQKRVYGVARGEKAEISCEVAAYPAPDNFKWSFNNSASETILVPEERFNKEKHARSPHRNILKYTPVTEMDYGTLICTATNVAGTQIEPCVYLIIAAGKPDPPLNCTTSNHSTQTFDVYCIEGFDGGQTQSFTAEVFEMFAEYLERNVTANRFPILVEGLSPGAQYKVVVYAVNSKGKSEEIHMEAFTAKVAEKQMGPPVSFTLTPMMIILIVLTSLTLIVAGVILSALRLQTGSGPHSLQRPGVLSLKDKANVPLRGGDSYTECDEKNPDVIPSKDPEYQLVKCSEESNYNNAATLPKNSNVITRNGDVFHSPDQQDVTYAELYLTRSSTDLLRKEDTPPTLYAQIDNCKKSPSVREIVTVRTPLMSNGQESCV</sequence>
<evidence type="ECO:0000256" key="2">
    <source>
        <dbReference type="ARBA" id="ARBA00022692"/>
    </source>
</evidence>
<dbReference type="EMBL" id="HBUF01108465">
    <property type="protein sequence ID" value="CAG6639693.1"/>
    <property type="molecule type" value="Transcribed_RNA"/>
</dbReference>
<feature type="transmembrane region" description="Helical" evidence="6">
    <location>
        <begin position="650"/>
        <end position="672"/>
    </location>
</feature>
<feature type="domain" description="Ig-like" evidence="8">
    <location>
        <begin position="136"/>
        <end position="232"/>
    </location>
</feature>
<dbReference type="InterPro" id="IPR036179">
    <property type="entry name" value="Ig-like_dom_sf"/>
</dbReference>
<dbReference type="EMBL" id="HBUF01384523">
    <property type="protein sequence ID" value="CAG6731650.1"/>
    <property type="molecule type" value="Transcribed_RNA"/>
</dbReference>
<dbReference type="InterPro" id="IPR013106">
    <property type="entry name" value="Ig_V-set"/>
</dbReference>
<name>A0A8D8WDS6_9HEMI</name>
<dbReference type="EMBL" id="HBUF01554587">
    <property type="protein sequence ID" value="CAG6760002.1"/>
    <property type="molecule type" value="Transcribed_RNA"/>
</dbReference>
<dbReference type="EMBL" id="HBUF01177194">
    <property type="protein sequence ID" value="CAG6654244.1"/>
    <property type="molecule type" value="Transcribed_RNA"/>
</dbReference>